<dbReference type="PROSITE" id="PS00463">
    <property type="entry name" value="ZN2_CY6_FUNGAL_1"/>
    <property type="match status" value="1"/>
</dbReference>
<organism evidence="7 8">
    <name type="scientific">Plectosphaerella plurivora</name>
    <dbReference type="NCBI Taxonomy" id="936078"/>
    <lineage>
        <taxon>Eukaryota</taxon>
        <taxon>Fungi</taxon>
        <taxon>Dikarya</taxon>
        <taxon>Ascomycota</taxon>
        <taxon>Pezizomycotina</taxon>
        <taxon>Sordariomycetes</taxon>
        <taxon>Hypocreomycetidae</taxon>
        <taxon>Glomerellales</taxon>
        <taxon>Plectosphaerellaceae</taxon>
        <taxon>Plectosphaerella</taxon>
    </lineage>
</organism>
<proteinExistence type="predicted"/>
<evidence type="ECO:0000313" key="7">
    <source>
        <dbReference type="EMBL" id="KAH6679948.1"/>
    </source>
</evidence>
<dbReference type="Pfam" id="PF00172">
    <property type="entry name" value="Zn_clus"/>
    <property type="match status" value="1"/>
</dbReference>
<dbReference type="CDD" id="cd12148">
    <property type="entry name" value="fungal_TF_MHR"/>
    <property type="match status" value="1"/>
</dbReference>
<dbReference type="AlphaFoldDB" id="A0A9P9A665"/>
<dbReference type="InterPro" id="IPR001138">
    <property type="entry name" value="Zn2Cys6_DnaBD"/>
</dbReference>
<gene>
    <name evidence="7" type="ORF">F5X68DRAFT_234468</name>
</gene>
<evidence type="ECO:0000313" key="8">
    <source>
        <dbReference type="Proteomes" id="UP000770015"/>
    </source>
</evidence>
<dbReference type="PANTHER" id="PTHR47840">
    <property type="entry name" value="ZN(II)2CYS6 TRANSCRIPTION FACTOR (EUROFUNG)-RELATED"/>
    <property type="match status" value="1"/>
</dbReference>
<keyword evidence="2" id="KW-0805">Transcription regulation</keyword>
<protein>
    <recommendedName>
        <fullName evidence="6">Zn(2)-C6 fungal-type domain-containing protein</fullName>
    </recommendedName>
</protein>
<evidence type="ECO:0000259" key="6">
    <source>
        <dbReference type="PROSITE" id="PS50048"/>
    </source>
</evidence>
<dbReference type="OrthoDB" id="5392779at2759"/>
<dbReference type="SUPFAM" id="SSF57701">
    <property type="entry name" value="Zn2/Cys6 DNA-binding domain"/>
    <property type="match status" value="1"/>
</dbReference>
<dbReference type="GO" id="GO:0000981">
    <property type="term" value="F:DNA-binding transcription factor activity, RNA polymerase II-specific"/>
    <property type="evidence" value="ECO:0007669"/>
    <property type="project" value="InterPro"/>
</dbReference>
<dbReference type="Proteomes" id="UP000770015">
    <property type="component" value="Unassembled WGS sequence"/>
</dbReference>
<name>A0A9P9A665_9PEZI</name>
<reference evidence="7" key="1">
    <citation type="journal article" date="2021" name="Nat. Commun.">
        <title>Genetic determinants of endophytism in the Arabidopsis root mycobiome.</title>
        <authorList>
            <person name="Mesny F."/>
            <person name="Miyauchi S."/>
            <person name="Thiergart T."/>
            <person name="Pickel B."/>
            <person name="Atanasova L."/>
            <person name="Karlsson M."/>
            <person name="Huettel B."/>
            <person name="Barry K.W."/>
            <person name="Haridas S."/>
            <person name="Chen C."/>
            <person name="Bauer D."/>
            <person name="Andreopoulos W."/>
            <person name="Pangilinan J."/>
            <person name="LaButti K."/>
            <person name="Riley R."/>
            <person name="Lipzen A."/>
            <person name="Clum A."/>
            <person name="Drula E."/>
            <person name="Henrissat B."/>
            <person name="Kohler A."/>
            <person name="Grigoriev I.V."/>
            <person name="Martin F.M."/>
            <person name="Hacquard S."/>
        </authorList>
    </citation>
    <scope>NUCLEOTIDE SEQUENCE</scope>
    <source>
        <strain evidence="7">MPI-SDFR-AT-0117</strain>
    </source>
</reference>
<sequence length="624" mass="69335">MPLETPPWSTPERAPEPQPTPRTTQLEPEEKPRQVRKGTRSCWECRRRKIRCKFDEAVSSDVCRGCRRRGAACVGQELSEETSRKRQQETAQDATGRLRRLESLVGKILDARVESGHPFADKSAANSDAASALLKQDHDKSTKNQPLGTQNVAVRTPFPVSDDAEVPEPPLKGVGISADQKLVSITRKLQALLPSPQDCLLIYQLGGYASLCYRDYYTASSKGWQVPGPNYCEEHVSRLMEPLPHPVVLGKRIIGLAATLQRVRHQAGALTEPAAQIQSRMAQGVMALVCADDQLIGTLEGLECLSIQAIYFANGGDLRLALLACRRAITVCQLMGLHQPHTAVHAESIEPRASNDPRLLWFKIVYIERMLCLLLGVPDVAVDMNDSGDGEFSSLSVCDTDLGQLKRAQIVIASKIIRRNQRDPFFRNSREVTFALDLDLQRTAGFLPPRWWTIPTLSGTDKNEFELFMETNKLLQQLFYNFLLVQLHLPYILRPSSDPDNFASKITCTNAARNALARFVAVRTATELPSVPEASDFFALIAATALLLVHIDAHRGGTRAMDMSLRHQRQTDRALIMDTLDLMRGSSSRSSEILSKRSADVLKRLLEIEEDAAGGQTDEFGTFD</sequence>
<keyword evidence="8" id="KW-1185">Reference proteome</keyword>
<evidence type="ECO:0000256" key="2">
    <source>
        <dbReference type="ARBA" id="ARBA00023015"/>
    </source>
</evidence>
<dbReference type="PANTHER" id="PTHR47840:SF1">
    <property type="entry name" value="ZN(II)2CYS6 TRANSCRIPTION FACTOR (EUROFUNG)"/>
    <property type="match status" value="1"/>
</dbReference>
<evidence type="ECO:0000256" key="3">
    <source>
        <dbReference type="ARBA" id="ARBA00023163"/>
    </source>
</evidence>
<feature type="region of interest" description="Disordered" evidence="5">
    <location>
        <begin position="74"/>
        <end position="95"/>
    </location>
</feature>
<keyword evidence="4" id="KW-0539">Nucleus</keyword>
<evidence type="ECO:0000256" key="1">
    <source>
        <dbReference type="ARBA" id="ARBA00022723"/>
    </source>
</evidence>
<dbReference type="SMART" id="SM00066">
    <property type="entry name" value="GAL4"/>
    <property type="match status" value="1"/>
</dbReference>
<comment type="caution">
    <text evidence="7">The sequence shown here is derived from an EMBL/GenBank/DDBJ whole genome shotgun (WGS) entry which is preliminary data.</text>
</comment>
<dbReference type="PROSITE" id="PS50048">
    <property type="entry name" value="ZN2_CY6_FUNGAL_2"/>
    <property type="match status" value="1"/>
</dbReference>
<dbReference type="GO" id="GO:0008270">
    <property type="term" value="F:zinc ion binding"/>
    <property type="evidence" value="ECO:0007669"/>
    <property type="project" value="InterPro"/>
</dbReference>
<dbReference type="CDD" id="cd00067">
    <property type="entry name" value="GAL4"/>
    <property type="match status" value="1"/>
</dbReference>
<keyword evidence="1" id="KW-0479">Metal-binding</keyword>
<evidence type="ECO:0000256" key="5">
    <source>
        <dbReference type="SAM" id="MobiDB-lite"/>
    </source>
</evidence>
<feature type="domain" description="Zn(2)-C6 fungal-type" evidence="6">
    <location>
        <begin position="41"/>
        <end position="74"/>
    </location>
</feature>
<accession>A0A9P9A665</accession>
<dbReference type="InterPro" id="IPR007219">
    <property type="entry name" value="XnlR_reg_dom"/>
</dbReference>
<evidence type="ECO:0000256" key="4">
    <source>
        <dbReference type="ARBA" id="ARBA00023242"/>
    </source>
</evidence>
<feature type="region of interest" description="Disordered" evidence="5">
    <location>
        <begin position="1"/>
        <end position="41"/>
    </location>
</feature>
<dbReference type="Pfam" id="PF04082">
    <property type="entry name" value="Fungal_trans"/>
    <property type="match status" value="1"/>
</dbReference>
<keyword evidence="3" id="KW-0804">Transcription</keyword>
<dbReference type="EMBL" id="JAGSXJ010000020">
    <property type="protein sequence ID" value="KAH6679948.1"/>
    <property type="molecule type" value="Genomic_DNA"/>
</dbReference>
<dbReference type="Gene3D" id="4.10.240.10">
    <property type="entry name" value="Zn(2)-C6 fungal-type DNA-binding domain"/>
    <property type="match status" value="1"/>
</dbReference>
<dbReference type="InterPro" id="IPR036864">
    <property type="entry name" value="Zn2-C6_fun-type_DNA-bd_sf"/>
</dbReference>